<name>A0ABY2HFE2_9HYPO</name>
<dbReference type="GeneID" id="300573974"/>
<keyword evidence="2" id="KW-1185">Reference proteome</keyword>
<reference evidence="1 2" key="1">
    <citation type="submission" date="2018-01" db="EMBL/GenBank/DDBJ databases">
        <title>Genome characterization of the sugarcane-associated fungus Trichoderma ghanense CCMA-1212 and their application in lignocelulose bioconversion.</title>
        <authorList>
            <person name="Steindorff A.S."/>
            <person name="Mendes T.D."/>
            <person name="Vilela E.S.D."/>
            <person name="Rodrigues D.S."/>
            <person name="Formighieri E.F."/>
            <person name="Melo I.S."/>
            <person name="Favaro L.C.L."/>
        </authorList>
    </citation>
    <scope>NUCLEOTIDE SEQUENCE [LARGE SCALE GENOMIC DNA]</scope>
    <source>
        <strain evidence="1 2">CCMA-1212</strain>
    </source>
</reference>
<dbReference type="EMBL" id="PPTA01000002">
    <property type="protein sequence ID" value="TFB06432.1"/>
    <property type="molecule type" value="Genomic_DNA"/>
</dbReference>
<accession>A0ABY2HFE2</accession>
<protein>
    <submittedName>
        <fullName evidence="1">Uncharacterized protein</fullName>
    </submittedName>
</protein>
<feature type="non-terminal residue" evidence="1">
    <location>
        <position position="1"/>
    </location>
</feature>
<dbReference type="RefSeq" id="XP_073562633.1">
    <property type="nucleotide sequence ID" value="XM_073699524.1"/>
</dbReference>
<gene>
    <name evidence="1" type="ORF">CCMA1212_002123</name>
</gene>
<dbReference type="Proteomes" id="UP001642720">
    <property type="component" value="Unassembled WGS sequence"/>
</dbReference>
<evidence type="ECO:0000313" key="2">
    <source>
        <dbReference type="Proteomes" id="UP001642720"/>
    </source>
</evidence>
<comment type="caution">
    <text evidence="1">The sequence shown here is derived from an EMBL/GenBank/DDBJ whole genome shotgun (WGS) entry which is preliminary data.</text>
</comment>
<proteinExistence type="predicted"/>
<sequence length="261" mass="28941">IGSIFGVAGAHADTRLASLATTYTLLNAHPGSRIGGVTWRREVDGYQSAYLSNNVTVAQLSTVLQGDAEERVPTAAAGEITQYRFRRSPWTVLSRWRRQPVMRPSKRPADARFDVGCSFSALEVFANHRPGLRQRVETQMGDWTGGSPSKSRRGKLGSGYRVCPRLSIALSIVTDASGLDLHVLRTGRFIQRGRGDRLMVLAGQLTAHPALVRSLVGRDAAAIPRRRTNVDFPPWVFDAYRDGNWRKVPSRLRTPPREQKP</sequence>
<organism evidence="1 2">
    <name type="scientific">Trichoderma ghanense</name>
    <dbReference type="NCBI Taxonomy" id="65468"/>
    <lineage>
        <taxon>Eukaryota</taxon>
        <taxon>Fungi</taxon>
        <taxon>Dikarya</taxon>
        <taxon>Ascomycota</taxon>
        <taxon>Pezizomycotina</taxon>
        <taxon>Sordariomycetes</taxon>
        <taxon>Hypocreomycetidae</taxon>
        <taxon>Hypocreales</taxon>
        <taxon>Hypocreaceae</taxon>
        <taxon>Trichoderma</taxon>
    </lineage>
</organism>
<evidence type="ECO:0000313" key="1">
    <source>
        <dbReference type="EMBL" id="TFB06432.1"/>
    </source>
</evidence>